<evidence type="ECO:0000313" key="2">
    <source>
        <dbReference type="Proteomes" id="UP000054279"/>
    </source>
</evidence>
<protein>
    <submittedName>
        <fullName evidence="1">Uncharacterized protein</fullName>
    </submittedName>
</protein>
<dbReference type="Proteomes" id="UP000054279">
    <property type="component" value="Unassembled WGS sequence"/>
</dbReference>
<keyword evidence="2" id="KW-1185">Reference proteome</keyword>
<evidence type="ECO:0000313" key="1">
    <source>
        <dbReference type="EMBL" id="KIJ38909.1"/>
    </source>
</evidence>
<gene>
    <name evidence="1" type="ORF">M422DRAFT_258317</name>
</gene>
<dbReference type="EMBL" id="KN837156">
    <property type="protein sequence ID" value="KIJ38909.1"/>
    <property type="molecule type" value="Genomic_DNA"/>
</dbReference>
<organism evidence="1 2">
    <name type="scientific">Sphaerobolus stellatus (strain SS14)</name>
    <dbReference type="NCBI Taxonomy" id="990650"/>
    <lineage>
        <taxon>Eukaryota</taxon>
        <taxon>Fungi</taxon>
        <taxon>Dikarya</taxon>
        <taxon>Basidiomycota</taxon>
        <taxon>Agaricomycotina</taxon>
        <taxon>Agaricomycetes</taxon>
        <taxon>Phallomycetidae</taxon>
        <taxon>Geastrales</taxon>
        <taxon>Sphaerobolaceae</taxon>
        <taxon>Sphaerobolus</taxon>
    </lineage>
</organism>
<proteinExistence type="predicted"/>
<accession>A0A0C9UVQ1</accession>
<reference evidence="1 2" key="1">
    <citation type="submission" date="2014-06" db="EMBL/GenBank/DDBJ databases">
        <title>Evolutionary Origins and Diversification of the Mycorrhizal Mutualists.</title>
        <authorList>
            <consortium name="DOE Joint Genome Institute"/>
            <consortium name="Mycorrhizal Genomics Consortium"/>
            <person name="Kohler A."/>
            <person name="Kuo A."/>
            <person name="Nagy L.G."/>
            <person name="Floudas D."/>
            <person name="Copeland A."/>
            <person name="Barry K.W."/>
            <person name="Cichocki N."/>
            <person name="Veneault-Fourrey C."/>
            <person name="LaButti K."/>
            <person name="Lindquist E.A."/>
            <person name="Lipzen A."/>
            <person name="Lundell T."/>
            <person name="Morin E."/>
            <person name="Murat C."/>
            <person name="Riley R."/>
            <person name="Ohm R."/>
            <person name="Sun H."/>
            <person name="Tunlid A."/>
            <person name="Henrissat B."/>
            <person name="Grigoriev I.V."/>
            <person name="Hibbett D.S."/>
            <person name="Martin F."/>
        </authorList>
    </citation>
    <scope>NUCLEOTIDE SEQUENCE [LARGE SCALE GENOMIC DNA]</scope>
    <source>
        <strain evidence="1 2">SS14</strain>
    </source>
</reference>
<dbReference type="HOGENOM" id="CLU_1344012_0_0_1"/>
<dbReference type="AlphaFoldDB" id="A0A0C9UVQ1"/>
<sequence length="204" mass="23388">MPETRPFSSYSRTLCLFKLRPSNNRLSRSGKASSPKSSTTTIRSSIAIVITMFVQNVFTSVEWRSNVGRWITRRGGRGEGMERDAVLFEYGDDDDYIEWERARRAAWVKRGEELEEDLRELRKWEPEESLSDAAREEQMLLWMEQMALLNVTIGAGGVLKPRGVERPYYTYLVRRSNFQVTIAGQFEVAGGLRLMAGPPPYPLV</sequence>
<name>A0A0C9UVQ1_SPHS4</name>